<reference evidence="5 6" key="1">
    <citation type="submission" date="2020-09" db="EMBL/GenBank/DDBJ databases">
        <authorList>
            <person name="Ashkenazy H."/>
        </authorList>
    </citation>
    <scope>NUCLEOTIDE SEQUENCE [LARGE SCALE GENOMIC DNA]</scope>
    <source>
        <strain evidence="6">cv. Cdm-0</strain>
    </source>
</reference>
<dbReference type="Pfam" id="PF04548">
    <property type="entry name" value="AIG1"/>
    <property type="match status" value="1"/>
</dbReference>
<dbReference type="PANTHER" id="PTHR37187">
    <property type="entry name" value="EXPRESSED PROTEIN"/>
    <property type="match status" value="1"/>
</dbReference>
<evidence type="ECO:0000259" key="4">
    <source>
        <dbReference type="Pfam" id="PF04548"/>
    </source>
</evidence>
<feature type="domain" description="AIG1-type G" evidence="4">
    <location>
        <begin position="123"/>
        <end position="166"/>
    </location>
</feature>
<feature type="compositionally biased region" description="Polar residues" evidence="2">
    <location>
        <begin position="435"/>
        <end position="445"/>
    </location>
</feature>
<dbReference type="Gene3D" id="3.40.50.300">
    <property type="entry name" value="P-loop containing nucleotide triphosphate hydrolases"/>
    <property type="match status" value="1"/>
</dbReference>
<feature type="compositionally biased region" description="Low complexity" evidence="2">
    <location>
        <begin position="414"/>
        <end position="426"/>
    </location>
</feature>
<evidence type="ECO:0000256" key="3">
    <source>
        <dbReference type="SAM" id="SignalP"/>
    </source>
</evidence>
<feature type="compositionally biased region" description="Polar residues" evidence="2">
    <location>
        <begin position="382"/>
        <end position="407"/>
    </location>
</feature>
<gene>
    <name evidence="5" type="ORF">AT9943_LOCUS8460</name>
</gene>
<dbReference type="EMBL" id="LR881467">
    <property type="protein sequence ID" value="CAD5320330.1"/>
    <property type="molecule type" value="Genomic_DNA"/>
</dbReference>
<feature type="compositionally biased region" description="Basic and acidic residues" evidence="2">
    <location>
        <begin position="446"/>
        <end position="468"/>
    </location>
</feature>
<name>A0A7G2EEB1_ARATH</name>
<feature type="chain" id="PRO_5028948165" evidence="3">
    <location>
        <begin position="25"/>
        <end position="510"/>
    </location>
</feature>
<dbReference type="InterPro" id="IPR027417">
    <property type="entry name" value="P-loop_NTPase"/>
</dbReference>
<evidence type="ECO:0000313" key="6">
    <source>
        <dbReference type="Proteomes" id="UP000516314"/>
    </source>
</evidence>
<dbReference type="Proteomes" id="UP000516314">
    <property type="component" value="Chromosome 2"/>
</dbReference>
<dbReference type="InterPro" id="IPR006703">
    <property type="entry name" value="G_AIG1"/>
</dbReference>
<evidence type="ECO:0000313" key="5">
    <source>
        <dbReference type="EMBL" id="CAD5320330.1"/>
    </source>
</evidence>
<dbReference type="GO" id="GO:0005525">
    <property type="term" value="F:GTP binding"/>
    <property type="evidence" value="ECO:0007669"/>
    <property type="project" value="InterPro"/>
</dbReference>
<sequence>MADQDFPSVINIVLLVKLLDHVAATQNQNSGNPYTHQEGNNMPGEKEKKIEPKNLTEAELITMEEKSRMEHEHTMNIMEHKVEHALKQNEETYDKEMQHCVIDVSNSTDKNMADQELPPSVTSIVLVGRNNGNGKSFTGNTLLGEKLFISKADAGGVTMEEDDKLKEKEREIESKSLAEAEVIAMKERSRKEHDHTMNMAHEEVEHALKQNTETHEKETQHHVIDVSDSTADGVVIKDRPHRISPYRLCQQYVSTKTYNKSEKDELKFVVAGSIWILVILVAVYRILCLKWVSGVSLLNISGHDEHGSQDERDSDGNLSSPGSQGNEEFGTRDPSPPPLSSLGKDIVKEKAEDADFTGGQVAKGEDVIEVGRGRTDHEENGVNKQLNSCPDNFTQTSKEADSTSSLEISPALDSVKPVGSSVSKVVMSDKSKQVESSTDSDSLQQKSDEKEEILSPRSAEETNKEIKNVKEYEVPECSKEKSLLPSGPPVFRTSWLSCCGLFDVMAGSER</sequence>
<evidence type="ECO:0000256" key="2">
    <source>
        <dbReference type="SAM" id="MobiDB-lite"/>
    </source>
</evidence>
<keyword evidence="1" id="KW-0547">Nucleotide-binding</keyword>
<feature type="compositionally biased region" description="Basic and acidic residues" evidence="2">
    <location>
        <begin position="363"/>
        <end position="381"/>
    </location>
</feature>
<feature type="signal peptide" evidence="3">
    <location>
        <begin position="1"/>
        <end position="24"/>
    </location>
</feature>
<feature type="compositionally biased region" description="Basic and acidic residues" evidence="2">
    <location>
        <begin position="304"/>
        <end position="315"/>
    </location>
</feature>
<dbReference type="PANTHER" id="PTHR37187:SF17">
    <property type="entry name" value="EXPRESSED PROTEIN"/>
    <property type="match status" value="1"/>
</dbReference>
<dbReference type="AlphaFoldDB" id="A0A7G2EEB1"/>
<feature type="region of interest" description="Disordered" evidence="2">
    <location>
        <begin position="304"/>
        <end position="468"/>
    </location>
</feature>
<proteinExistence type="predicted"/>
<keyword evidence="3" id="KW-0732">Signal</keyword>
<feature type="compositionally biased region" description="Polar residues" evidence="2">
    <location>
        <begin position="26"/>
        <end position="40"/>
    </location>
</feature>
<evidence type="ECO:0000256" key="1">
    <source>
        <dbReference type="ARBA" id="ARBA00022741"/>
    </source>
</evidence>
<feature type="region of interest" description="Disordered" evidence="2">
    <location>
        <begin position="26"/>
        <end position="47"/>
    </location>
</feature>
<organism evidence="5 6">
    <name type="scientific">Arabidopsis thaliana</name>
    <name type="common">Mouse-ear cress</name>
    <dbReference type="NCBI Taxonomy" id="3702"/>
    <lineage>
        <taxon>Eukaryota</taxon>
        <taxon>Viridiplantae</taxon>
        <taxon>Streptophyta</taxon>
        <taxon>Embryophyta</taxon>
        <taxon>Tracheophyta</taxon>
        <taxon>Spermatophyta</taxon>
        <taxon>Magnoliopsida</taxon>
        <taxon>eudicotyledons</taxon>
        <taxon>Gunneridae</taxon>
        <taxon>Pentapetalae</taxon>
        <taxon>rosids</taxon>
        <taxon>malvids</taxon>
        <taxon>Brassicales</taxon>
        <taxon>Brassicaceae</taxon>
        <taxon>Camelineae</taxon>
        <taxon>Arabidopsis</taxon>
    </lineage>
</organism>
<feature type="compositionally biased region" description="Polar residues" evidence="2">
    <location>
        <begin position="316"/>
        <end position="326"/>
    </location>
</feature>
<accession>A0A7G2EEB1</accession>
<protein>
    <submittedName>
        <fullName evidence="5">(thale cress) hypothetical protein</fullName>
    </submittedName>
</protein>